<evidence type="ECO:0000256" key="14">
    <source>
        <dbReference type="ARBA" id="ARBA00053971"/>
    </source>
</evidence>
<evidence type="ECO:0000256" key="9">
    <source>
        <dbReference type="ARBA" id="ARBA00023136"/>
    </source>
</evidence>
<reference evidence="22" key="1">
    <citation type="submission" date="2012-07" db="EMBL/GenBank/DDBJ databases">
        <title>Genome of the Chinese tree shrew, a rising model animal genetically related to primates.</title>
        <authorList>
            <person name="Zhang G."/>
            <person name="Fan Y."/>
            <person name="Yao Y."/>
            <person name="Huang Z."/>
        </authorList>
    </citation>
    <scope>NUCLEOTIDE SEQUENCE [LARGE SCALE GENOMIC DNA]</scope>
</reference>
<dbReference type="PRINTS" id="PR01156">
    <property type="entry name" value="PACAPRECEPTR"/>
</dbReference>
<dbReference type="InterPro" id="IPR017981">
    <property type="entry name" value="GPCR_2-like_7TM"/>
</dbReference>
<comment type="similarity">
    <text evidence="2">Belongs to the G-protein coupled receptor 2 family.</text>
</comment>
<keyword evidence="12" id="KW-0325">Glycoprotein</keyword>
<feature type="domain" description="G-protein coupled receptors family 2 profile 2" evidence="20">
    <location>
        <begin position="481"/>
        <end position="535"/>
    </location>
</feature>
<organism evidence="21 22">
    <name type="scientific">Tupaia chinensis</name>
    <name type="common">Chinese tree shrew</name>
    <name type="synonym">Tupaia belangeri chinensis</name>
    <dbReference type="NCBI Taxonomy" id="246437"/>
    <lineage>
        <taxon>Eukaryota</taxon>
        <taxon>Metazoa</taxon>
        <taxon>Chordata</taxon>
        <taxon>Craniata</taxon>
        <taxon>Vertebrata</taxon>
        <taxon>Euteleostomi</taxon>
        <taxon>Mammalia</taxon>
        <taxon>Eutheria</taxon>
        <taxon>Euarchontoglires</taxon>
        <taxon>Scandentia</taxon>
        <taxon>Tupaiidae</taxon>
        <taxon>Tupaia</taxon>
    </lineage>
</organism>
<keyword evidence="4" id="KW-0597">Phosphoprotein</keyword>
<dbReference type="GO" id="GO:0008528">
    <property type="term" value="F:G protein-coupled peptide receptor activity"/>
    <property type="evidence" value="ECO:0007669"/>
    <property type="project" value="TreeGrafter"/>
</dbReference>
<feature type="transmembrane region" description="Helical" evidence="17">
    <location>
        <begin position="235"/>
        <end position="254"/>
    </location>
</feature>
<dbReference type="FunFam" id="1.20.1070.10:FF:000022">
    <property type="entry name" value="Pituitary adenylate cyclase-activating polypeptide type I receptor"/>
    <property type="match status" value="1"/>
</dbReference>
<dbReference type="Pfam" id="PF00002">
    <property type="entry name" value="7tm_2"/>
    <property type="match status" value="2"/>
</dbReference>
<dbReference type="PRINTS" id="PR00249">
    <property type="entry name" value="GPCRSECRETIN"/>
</dbReference>
<keyword evidence="13" id="KW-0807">Transducer</keyword>
<feature type="transmembrane region" description="Helical" evidence="17">
    <location>
        <begin position="181"/>
        <end position="199"/>
    </location>
</feature>
<keyword evidence="8" id="KW-0297">G-protein coupled receptor</keyword>
<feature type="transmembrane region" description="Helical" evidence="17">
    <location>
        <begin position="482"/>
        <end position="502"/>
    </location>
</feature>
<comment type="subcellular location">
    <subcellularLocation>
        <location evidence="1">Cell membrane</location>
        <topology evidence="1">Multi-pass membrane protein</topology>
    </subcellularLocation>
</comment>
<dbReference type="InterPro" id="IPR050332">
    <property type="entry name" value="GPCR_2"/>
</dbReference>
<feature type="transmembrane region" description="Helical" evidence="17">
    <location>
        <begin position="373"/>
        <end position="393"/>
    </location>
</feature>
<dbReference type="FunFam" id="4.10.1240.10:FF:000008">
    <property type="entry name" value="pituitary adenylate cyclase-activating polypeptide type I receptor"/>
    <property type="match status" value="1"/>
</dbReference>
<dbReference type="InterPro" id="IPR017983">
    <property type="entry name" value="GPCR_2_secretin-like_CS"/>
</dbReference>
<dbReference type="Proteomes" id="UP000011518">
    <property type="component" value="Unassembled WGS sequence"/>
</dbReference>
<dbReference type="EMBL" id="KB320592">
    <property type="protein sequence ID" value="ELW67940.1"/>
    <property type="molecule type" value="Genomic_DNA"/>
</dbReference>
<dbReference type="PANTHER" id="PTHR45620">
    <property type="entry name" value="PDF RECEPTOR-LIKE PROTEIN-RELATED"/>
    <property type="match status" value="1"/>
</dbReference>
<evidence type="ECO:0000256" key="11">
    <source>
        <dbReference type="ARBA" id="ARBA00023170"/>
    </source>
</evidence>
<comment type="function">
    <text evidence="14">G protein-coupled receptor activated by the neuropeptide pituitary adenylate cyclase-activating polypeptide (ADCYAP1/PACAP). Binds both PACAP27 and PACAP38 bioactive peptides. Ligand binding causes a conformation change that triggers signaling via guanine nucleotide-binding proteins (G proteins) and modulates the activity of downstream effectors. Activates cAMP-dependent pathway. May regulate the release of adrenocorticotropin, luteinizing hormone, growth hormone, prolactin, epinephrine, and catecholamine. May play a role in spermatogenesis and sperm motility. Causes smooth muscle relaxation and secretion in the gastrointestinal tract.</text>
</comment>
<protein>
    <recommendedName>
        <fullName evidence="16">Pituitary adenylate cyclase-activating polypeptide type I receptor</fullName>
    </recommendedName>
</protein>
<evidence type="ECO:0000259" key="20">
    <source>
        <dbReference type="PROSITE" id="PS50261"/>
    </source>
</evidence>
<feature type="transmembrane region" description="Helical" evidence="17">
    <location>
        <begin position="514"/>
        <end position="534"/>
    </location>
</feature>
<dbReference type="InterPro" id="IPR036445">
    <property type="entry name" value="GPCR_2_extracell_dom_sf"/>
</dbReference>
<feature type="transmembrane region" description="Helical" evidence="17">
    <location>
        <begin position="261"/>
        <end position="281"/>
    </location>
</feature>
<dbReference type="InterPro" id="IPR001879">
    <property type="entry name" value="GPCR_2_extracellular_dom"/>
</dbReference>
<feature type="transmembrane region" description="Helical" evidence="17">
    <location>
        <begin position="149"/>
        <end position="169"/>
    </location>
</feature>
<feature type="transmembrane region" description="Helical" evidence="17">
    <location>
        <begin position="301"/>
        <end position="326"/>
    </location>
</feature>
<proteinExistence type="inferred from homology"/>
<keyword evidence="5 17" id="KW-0812">Transmembrane</keyword>
<keyword evidence="22" id="KW-1185">Reference proteome</keyword>
<evidence type="ECO:0000313" key="22">
    <source>
        <dbReference type="Proteomes" id="UP000011518"/>
    </source>
</evidence>
<keyword evidence="11 21" id="KW-0675">Receptor</keyword>
<evidence type="ECO:0000256" key="12">
    <source>
        <dbReference type="ARBA" id="ARBA00023180"/>
    </source>
</evidence>
<dbReference type="SMART" id="SM00008">
    <property type="entry name" value="HormR"/>
    <property type="match status" value="1"/>
</dbReference>
<keyword evidence="10" id="KW-1015">Disulfide bond</keyword>
<dbReference type="InterPro" id="IPR002285">
    <property type="entry name" value="GPCR_2_PACAP_1_rcpt"/>
</dbReference>
<evidence type="ECO:0000256" key="4">
    <source>
        <dbReference type="ARBA" id="ARBA00022553"/>
    </source>
</evidence>
<evidence type="ECO:0000256" key="5">
    <source>
        <dbReference type="ARBA" id="ARBA00022692"/>
    </source>
</evidence>
<dbReference type="GO" id="GO:0017046">
    <property type="term" value="F:peptide hormone binding"/>
    <property type="evidence" value="ECO:0007669"/>
    <property type="project" value="TreeGrafter"/>
</dbReference>
<evidence type="ECO:0000256" key="13">
    <source>
        <dbReference type="ARBA" id="ARBA00023224"/>
    </source>
</evidence>
<evidence type="ECO:0000313" key="21">
    <source>
        <dbReference type="EMBL" id="ELW67940.1"/>
    </source>
</evidence>
<comment type="subunit">
    <text evidence="15">Interacts with maxadilan, a vasodilator peptide from Lutzomyia longipalpis saliva; the interaction results in ADCYAP1R1 activation.</text>
</comment>
<evidence type="ECO:0000256" key="16">
    <source>
        <dbReference type="ARBA" id="ARBA00072017"/>
    </source>
</evidence>
<dbReference type="AlphaFoldDB" id="L9KYB7"/>
<dbReference type="PROSITE" id="PS50227">
    <property type="entry name" value="G_PROTEIN_RECEP_F2_3"/>
    <property type="match status" value="1"/>
</dbReference>
<feature type="transmembrane region" description="Helical" evidence="17">
    <location>
        <begin position="405"/>
        <end position="425"/>
    </location>
</feature>
<evidence type="ECO:0000256" key="6">
    <source>
        <dbReference type="ARBA" id="ARBA00022729"/>
    </source>
</evidence>
<dbReference type="GO" id="GO:0005886">
    <property type="term" value="C:plasma membrane"/>
    <property type="evidence" value="ECO:0007669"/>
    <property type="project" value="UniProtKB-SubCell"/>
</dbReference>
<dbReference type="SUPFAM" id="SSF111418">
    <property type="entry name" value="Hormone receptor domain"/>
    <property type="match status" value="1"/>
</dbReference>
<dbReference type="GO" id="GO:0004999">
    <property type="term" value="F:vasoactive intestinal polypeptide receptor activity"/>
    <property type="evidence" value="ECO:0007669"/>
    <property type="project" value="InterPro"/>
</dbReference>
<feature type="domain" description="G-protein coupled receptors family 2 profile 2" evidence="20">
    <location>
        <begin position="147"/>
        <end position="426"/>
    </location>
</feature>
<dbReference type="eggNOG" id="KOG4564">
    <property type="taxonomic scope" value="Eukaryota"/>
</dbReference>
<dbReference type="Gene3D" id="1.20.1070.10">
    <property type="entry name" value="Rhodopsin 7-helix transmembrane proteins"/>
    <property type="match status" value="2"/>
</dbReference>
<name>L9KYB7_TUPCH</name>
<dbReference type="GO" id="GO:0007188">
    <property type="term" value="P:adenylate cyclase-modulating G protein-coupled receptor signaling pathway"/>
    <property type="evidence" value="ECO:0007669"/>
    <property type="project" value="TreeGrafter"/>
</dbReference>
<evidence type="ECO:0000259" key="19">
    <source>
        <dbReference type="PROSITE" id="PS50227"/>
    </source>
</evidence>
<evidence type="ECO:0000256" key="2">
    <source>
        <dbReference type="ARBA" id="ARBA00005314"/>
    </source>
</evidence>
<evidence type="ECO:0000256" key="18">
    <source>
        <dbReference type="SAM" id="SignalP"/>
    </source>
</evidence>
<evidence type="ECO:0000256" key="1">
    <source>
        <dbReference type="ARBA" id="ARBA00004651"/>
    </source>
</evidence>
<dbReference type="PROSITE" id="PS50261">
    <property type="entry name" value="G_PROTEIN_RECEP_F2_4"/>
    <property type="match status" value="2"/>
</dbReference>
<keyword evidence="3" id="KW-1003">Cell membrane</keyword>
<evidence type="ECO:0000256" key="15">
    <source>
        <dbReference type="ARBA" id="ARBA00064714"/>
    </source>
</evidence>
<feature type="signal peptide" evidence="18">
    <location>
        <begin position="1"/>
        <end position="19"/>
    </location>
</feature>
<sequence>MAGVQLFLAALLLLPVAAAMHSDCIFKKEQAICLEKIQRANDLLGLNESSPGCPGMWDNITCWKPAHVAPTHLSVPLSFSVSVWESETIGELDSADRSSLDLSDMGVVSRNCTEDGWSEPFPHYFDACGFDEYEYENGDQDYYYLSVKALYTVGYSTSLVTLTTAMVILCRFRKLHCTRNFIHMNLFVSFMLRAISVFIKDWILYAEQDSNHCSISTVECKAVMVFFHYCVVSNYFWLFIEGLYLFTLLVETFFPERRYFYWYTIIGWGTPTVCVTVWATLRLYFDDTGCWEMNDSTALWWVIKGPVVGSIMVNFVLFIGIIVILVQKLQSPDMGGNESSIYFSCVQKCYCKPQRAQQHSCKMSELSTITLRLARSTLLLIPLFGIHYTVFAFSPENVSKRERLVFELGLGSFQGFVVAVLYCFLNGEVQAEIKRKWRSWKVNRYFAVDFKHRHPSLASSGVNGGTQLSILSKSSSQIRIRLARSTLLLIPLFGIHYTVFAFSPENVSKRERLVFELGLGSFQGFVVAVLYCFLNGEVQAEIKRKWRSWKVNRYFAVDFKHRHPSLASSGVNGGTQLSILSKSSSQIRMSGLPADNLAT</sequence>
<feature type="chain" id="PRO_5004000265" description="Pituitary adenylate cyclase-activating polypeptide type I receptor" evidence="18">
    <location>
        <begin position="20"/>
        <end position="599"/>
    </location>
</feature>
<accession>L9KYB7</accession>
<dbReference type="GO" id="GO:0007166">
    <property type="term" value="P:cell surface receptor signaling pathway"/>
    <property type="evidence" value="ECO:0007669"/>
    <property type="project" value="InterPro"/>
</dbReference>
<evidence type="ECO:0000256" key="10">
    <source>
        <dbReference type="ARBA" id="ARBA00023157"/>
    </source>
</evidence>
<dbReference type="PANTHER" id="PTHR45620:SF12">
    <property type="entry name" value="PITUITARY ADENYLATE CYCLASE-ACTIVATING POLYPEPTIDE TYPE I RECEPTOR"/>
    <property type="match status" value="1"/>
</dbReference>
<dbReference type="PROSITE" id="PS00650">
    <property type="entry name" value="G_PROTEIN_RECEP_F2_2"/>
    <property type="match status" value="2"/>
</dbReference>
<evidence type="ECO:0000256" key="8">
    <source>
        <dbReference type="ARBA" id="ARBA00023040"/>
    </source>
</evidence>
<evidence type="ECO:0000256" key="17">
    <source>
        <dbReference type="SAM" id="Phobius"/>
    </source>
</evidence>
<keyword evidence="6 18" id="KW-0732">Signal</keyword>
<dbReference type="STRING" id="246437.L9KYB7"/>
<keyword evidence="9 17" id="KW-0472">Membrane</keyword>
<keyword evidence="7 17" id="KW-1133">Transmembrane helix</keyword>
<dbReference type="InParanoid" id="L9KYB7"/>
<dbReference type="SUPFAM" id="SSF81321">
    <property type="entry name" value="Family A G protein-coupled receptor-like"/>
    <property type="match status" value="1"/>
</dbReference>
<evidence type="ECO:0000256" key="7">
    <source>
        <dbReference type="ARBA" id="ARBA00022989"/>
    </source>
</evidence>
<dbReference type="InterPro" id="IPR000832">
    <property type="entry name" value="GPCR_2_secretin-like"/>
</dbReference>
<feature type="domain" description="G-protein coupled receptors family 2 profile 1" evidence="19">
    <location>
        <begin position="32"/>
        <end position="132"/>
    </location>
</feature>
<dbReference type="FunCoup" id="L9KYB7">
    <property type="interactions" value="398"/>
</dbReference>
<gene>
    <name evidence="21" type="ORF">TREES_T100002739</name>
</gene>
<evidence type="ECO:0000256" key="3">
    <source>
        <dbReference type="ARBA" id="ARBA00022475"/>
    </source>
</evidence>
<dbReference type="Gene3D" id="4.10.1240.10">
    <property type="entry name" value="GPCR, family 2, extracellular hormone receptor domain"/>
    <property type="match status" value="1"/>
</dbReference>
<reference evidence="22" key="2">
    <citation type="journal article" date="2013" name="Nat. Commun.">
        <title>Genome of the Chinese tree shrew.</title>
        <authorList>
            <person name="Fan Y."/>
            <person name="Huang Z.Y."/>
            <person name="Cao C.C."/>
            <person name="Chen C.S."/>
            <person name="Chen Y.X."/>
            <person name="Fan D.D."/>
            <person name="He J."/>
            <person name="Hou H.L."/>
            <person name="Hu L."/>
            <person name="Hu X.T."/>
            <person name="Jiang X.T."/>
            <person name="Lai R."/>
            <person name="Lang Y.S."/>
            <person name="Liang B."/>
            <person name="Liao S.G."/>
            <person name="Mu D."/>
            <person name="Ma Y.Y."/>
            <person name="Niu Y.Y."/>
            <person name="Sun X.Q."/>
            <person name="Xia J.Q."/>
            <person name="Xiao J."/>
            <person name="Xiong Z.Q."/>
            <person name="Xu L."/>
            <person name="Yang L."/>
            <person name="Zhang Y."/>
            <person name="Zhao W."/>
            <person name="Zhao X.D."/>
            <person name="Zheng Y.T."/>
            <person name="Zhou J.M."/>
            <person name="Zhu Y.B."/>
            <person name="Zhang G.J."/>
            <person name="Wang J."/>
            <person name="Yao Y.G."/>
        </authorList>
    </citation>
    <scope>NUCLEOTIDE SEQUENCE [LARGE SCALE GENOMIC DNA]</scope>
</reference>